<evidence type="ECO:0000313" key="2">
    <source>
        <dbReference type="EMBL" id="MBU8546693.1"/>
    </source>
</evidence>
<dbReference type="InterPro" id="IPR004360">
    <property type="entry name" value="Glyas_Fos-R_dOase_dom"/>
</dbReference>
<protein>
    <submittedName>
        <fullName evidence="2">VOC family protein</fullName>
    </submittedName>
</protein>
<evidence type="ECO:0000259" key="1">
    <source>
        <dbReference type="PROSITE" id="PS51819"/>
    </source>
</evidence>
<comment type="caution">
    <text evidence="2">The sequence shown here is derived from an EMBL/GenBank/DDBJ whole genome shotgun (WGS) entry which is preliminary data.</text>
</comment>
<keyword evidence="3" id="KW-1185">Reference proteome</keyword>
<dbReference type="Pfam" id="PF00903">
    <property type="entry name" value="Glyoxalase"/>
    <property type="match status" value="1"/>
</dbReference>
<reference evidence="2 3" key="1">
    <citation type="submission" date="2021-01" db="EMBL/GenBank/DDBJ databases">
        <title>Roseomonas sp. nov, a bacterium isolated from an oil production mixture in Yumen Oilfield.</title>
        <authorList>
            <person name="Wu D."/>
        </authorList>
    </citation>
    <scope>NUCLEOTIDE SEQUENCE [LARGE SCALE GENOMIC DNA]</scope>
    <source>
        <strain evidence="2 3">ROY-5-3</strain>
    </source>
</reference>
<dbReference type="PANTHER" id="PTHR35006:SF2">
    <property type="entry name" value="GLYOXALASE FAMILY PROTEIN (AFU_ORTHOLOGUE AFUA_5G14830)"/>
    <property type="match status" value="1"/>
</dbReference>
<gene>
    <name evidence="2" type="ORF">JJQ90_23445</name>
</gene>
<dbReference type="PROSITE" id="PS51819">
    <property type="entry name" value="VOC"/>
    <property type="match status" value="1"/>
</dbReference>
<proteinExistence type="predicted"/>
<dbReference type="PANTHER" id="PTHR35006">
    <property type="entry name" value="GLYOXALASE FAMILY PROTEIN (AFU_ORTHOLOGUE AFUA_5G14830)"/>
    <property type="match status" value="1"/>
</dbReference>
<dbReference type="InterPro" id="IPR037523">
    <property type="entry name" value="VOC_core"/>
</dbReference>
<organism evidence="2 3">
    <name type="scientific">Falsiroseomonas oleicola</name>
    <dbReference type="NCBI Taxonomy" id="2801474"/>
    <lineage>
        <taxon>Bacteria</taxon>
        <taxon>Pseudomonadati</taxon>
        <taxon>Pseudomonadota</taxon>
        <taxon>Alphaproteobacteria</taxon>
        <taxon>Acetobacterales</taxon>
        <taxon>Roseomonadaceae</taxon>
        <taxon>Falsiroseomonas</taxon>
    </lineage>
</organism>
<evidence type="ECO:0000313" key="3">
    <source>
        <dbReference type="Proteomes" id="UP000689967"/>
    </source>
</evidence>
<feature type="domain" description="VOC" evidence="1">
    <location>
        <begin position="1"/>
        <end position="120"/>
    </location>
</feature>
<accession>A0ABS6HDF8</accession>
<dbReference type="CDD" id="cd07262">
    <property type="entry name" value="VOC_like"/>
    <property type="match status" value="1"/>
</dbReference>
<name>A0ABS6HDF8_9PROT</name>
<dbReference type="EMBL" id="JAERQM010000009">
    <property type="protein sequence ID" value="MBU8546693.1"/>
    <property type="molecule type" value="Genomic_DNA"/>
</dbReference>
<dbReference type="Proteomes" id="UP000689967">
    <property type="component" value="Unassembled WGS sequence"/>
</dbReference>
<sequence length="124" mass="13141">MLDHVSIAVTDLPRAARFYDAVMPLLGMGCVWREDRAIGYGARDAAGYLTIRLGAMPADPACHWAFGAPDRASVRAFHAAGVAAGGSDDGAPGLRPNYHPAYYAAFLRDPDGNRVEAVCHRAAA</sequence>